<feature type="compositionally biased region" description="Basic residues" evidence="1">
    <location>
        <begin position="88"/>
        <end position="109"/>
    </location>
</feature>
<evidence type="ECO:0000256" key="1">
    <source>
        <dbReference type="SAM" id="MobiDB-lite"/>
    </source>
</evidence>
<dbReference type="GO" id="GO:0042254">
    <property type="term" value="P:ribosome biogenesis"/>
    <property type="evidence" value="ECO:0007669"/>
    <property type="project" value="InterPro"/>
</dbReference>
<keyword evidence="3" id="KW-1185">Reference proteome</keyword>
<reference evidence="2 3" key="2">
    <citation type="journal article" date="2024" name="Int. J. Syst. Evol. Microbiol.">
        <title>Promethearchaeum syntrophicum gen. nov., sp. nov., an anaerobic, obligately syntrophic archaeon, the first isolate of the lineage 'Asgard' archaea, and proposal of the new archaeal phylum Promethearchaeota phyl. nov. and kingdom Promethearchaeati regn. nov.</title>
        <authorList>
            <person name="Imachi H."/>
            <person name="Nobu M.K."/>
            <person name="Kato S."/>
            <person name="Takaki Y."/>
            <person name="Miyazaki M."/>
            <person name="Miyata M."/>
            <person name="Ogawara M."/>
            <person name="Saito Y."/>
            <person name="Sakai S."/>
            <person name="Tahara Y.O."/>
            <person name="Takano Y."/>
            <person name="Tasumi E."/>
            <person name="Uematsu K."/>
            <person name="Yoshimura T."/>
            <person name="Itoh T."/>
            <person name="Ohkuma M."/>
            <person name="Takai K."/>
        </authorList>
    </citation>
    <scope>NUCLEOTIDE SEQUENCE [LARGE SCALE GENOMIC DNA]</scope>
    <source>
        <strain evidence="2 3">MK-D1</strain>
    </source>
</reference>
<dbReference type="KEGG" id="psyt:DSAG12_03635"/>
<organism evidence="2 3">
    <name type="scientific">Promethearchaeum syntrophicum</name>
    <dbReference type="NCBI Taxonomy" id="2594042"/>
    <lineage>
        <taxon>Archaea</taxon>
        <taxon>Promethearchaeati</taxon>
        <taxon>Promethearchaeota</taxon>
        <taxon>Promethearchaeia</taxon>
        <taxon>Promethearchaeales</taxon>
        <taxon>Promethearchaeaceae</taxon>
        <taxon>Promethearchaeum</taxon>
    </lineage>
</organism>
<dbReference type="Gene3D" id="2.40.10.230">
    <property type="entry name" value="Probable tRNA pseudouridine synthase domain"/>
    <property type="match status" value="1"/>
</dbReference>
<dbReference type="RefSeq" id="WP_147664682.1">
    <property type="nucleotide sequence ID" value="NZ_CP042905.2"/>
</dbReference>
<dbReference type="GeneID" id="41331603"/>
<sequence length="109" mass="12388">MNIGKILGKSHSNHLIIRASSWESDKKIPDIGEPVYTSEKKRIGNIADIFGPVAKPFVSIKMIRSLDTHNEDILNNRGMSLYTLPSNRKPKKKNYRSKSPPKKFSPKKK</sequence>
<dbReference type="AlphaFoldDB" id="A0A5B9DGL1"/>
<proteinExistence type="predicted"/>
<keyword evidence="2" id="KW-0687">Ribonucleoprotein</keyword>
<dbReference type="Proteomes" id="UP000321408">
    <property type="component" value="Chromosome"/>
</dbReference>
<reference evidence="2 3" key="1">
    <citation type="journal article" date="2020" name="Nature">
        <title>Isolation of an archaeon at the prokaryote-eukaryote interface.</title>
        <authorList>
            <person name="Imachi H."/>
            <person name="Nobu M.K."/>
            <person name="Nakahara N."/>
            <person name="Morono Y."/>
            <person name="Ogawara M."/>
            <person name="Takaki Y."/>
            <person name="Takano Y."/>
            <person name="Uematsu K."/>
            <person name="Ikuta T."/>
            <person name="Ito M."/>
            <person name="Matsui Y."/>
            <person name="Miyazaki M."/>
            <person name="Murata K."/>
            <person name="Saito Y."/>
            <person name="Sakai S."/>
            <person name="Song C."/>
            <person name="Tasumi E."/>
            <person name="Yamanaka Y."/>
            <person name="Yamaguchi T."/>
            <person name="Kamagata Y."/>
            <person name="Tamaki H."/>
            <person name="Takai K."/>
        </authorList>
    </citation>
    <scope>NUCLEOTIDE SEQUENCE [LARGE SCALE GENOMIC DNA]</scope>
    <source>
        <strain evidence="2 3">MK-D1</strain>
    </source>
</reference>
<dbReference type="InterPro" id="IPR007504">
    <property type="entry name" value="H/ACA_rnp_Gar1/Naf1"/>
</dbReference>
<dbReference type="EMBL" id="CP042905">
    <property type="protein sequence ID" value="QEE17797.1"/>
    <property type="molecule type" value="Genomic_DNA"/>
</dbReference>
<evidence type="ECO:0000313" key="3">
    <source>
        <dbReference type="Proteomes" id="UP000321408"/>
    </source>
</evidence>
<feature type="region of interest" description="Disordered" evidence="1">
    <location>
        <begin position="77"/>
        <end position="109"/>
    </location>
</feature>
<dbReference type="SUPFAM" id="SSF50447">
    <property type="entry name" value="Translation proteins"/>
    <property type="match status" value="1"/>
</dbReference>
<evidence type="ECO:0000313" key="2">
    <source>
        <dbReference type="EMBL" id="QEE17797.1"/>
    </source>
</evidence>
<dbReference type="InterPro" id="IPR038664">
    <property type="entry name" value="Gar1/Naf1_Cbf5-bd_sf"/>
</dbReference>
<name>A0A5B9DGL1_9ARCH</name>
<gene>
    <name evidence="2" type="ORF">DSAG12_03635</name>
</gene>
<protein>
    <submittedName>
        <fullName evidence="2">H/ACA ribonucleoprotein complex subunit GAR1</fullName>
    </submittedName>
</protein>
<dbReference type="OrthoDB" id="60264at2157"/>
<dbReference type="Pfam" id="PF04410">
    <property type="entry name" value="Gar1"/>
    <property type="match status" value="1"/>
</dbReference>
<accession>A0A5B9DGL1</accession>
<dbReference type="InterPro" id="IPR009000">
    <property type="entry name" value="Transl_B-barrel_sf"/>
</dbReference>
<dbReference type="GO" id="GO:0001522">
    <property type="term" value="P:pseudouridine synthesis"/>
    <property type="evidence" value="ECO:0007669"/>
    <property type="project" value="InterPro"/>
</dbReference>